<dbReference type="SMART" id="SM00450">
    <property type="entry name" value="RHOD"/>
    <property type="match status" value="2"/>
</dbReference>
<organism evidence="5 6">
    <name type="scientific">Undibacterium cyanobacteriorum</name>
    <dbReference type="NCBI Taxonomy" id="3073561"/>
    <lineage>
        <taxon>Bacteria</taxon>
        <taxon>Pseudomonadati</taxon>
        <taxon>Pseudomonadota</taxon>
        <taxon>Betaproteobacteria</taxon>
        <taxon>Burkholderiales</taxon>
        <taxon>Oxalobacteraceae</taxon>
        <taxon>Undibacterium</taxon>
    </lineage>
</organism>
<evidence type="ECO:0000256" key="2">
    <source>
        <dbReference type="ARBA" id="ARBA00022737"/>
    </source>
</evidence>
<dbReference type="SUPFAM" id="SSF52821">
    <property type="entry name" value="Rhodanese/Cell cycle control phosphatase"/>
    <property type="match status" value="2"/>
</dbReference>
<dbReference type="PANTHER" id="PTHR11364">
    <property type="entry name" value="THIOSULFATE SULFERTANSFERASE"/>
    <property type="match status" value="1"/>
</dbReference>
<evidence type="ECO:0000313" key="6">
    <source>
        <dbReference type="Proteomes" id="UP001181355"/>
    </source>
</evidence>
<dbReference type="InterPro" id="IPR036873">
    <property type="entry name" value="Rhodanese-like_dom_sf"/>
</dbReference>
<keyword evidence="2" id="KW-0677">Repeat</keyword>
<dbReference type="Pfam" id="PF00581">
    <property type="entry name" value="Rhodanese"/>
    <property type="match status" value="2"/>
</dbReference>
<evidence type="ECO:0000256" key="1">
    <source>
        <dbReference type="ARBA" id="ARBA00022679"/>
    </source>
</evidence>
<name>A0ABY9RGD4_9BURK</name>
<dbReference type="CDD" id="cd01448">
    <property type="entry name" value="TST_Repeat_1"/>
    <property type="match status" value="1"/>
</dbReference>
<evidence type="ECO:0000313" key="5">
    <source>
        <dbReference type="EMBL" id="WMW79924.1"/>
    </source>
</evidence>
<gene>
    <name evidence="5" type="ORF">RF679_14900</name>
</gene>
<dbReference type="InterPro" id="IPR001763">
    <property type="entry name" value="Rhodanese-like_dom"/>
</dbReference>
<feature type="domain" description="Rhodanese" evidence="4">
    <location>
        <begin position="20"/>
        <end position="143"/>
    </location>
</feature>
<dbReference type="PROSITE" id="PS50206">
    <property type="entry name" value="RHODANESE_3"/>
    <property type="match status" value="2"/>
</dbReference>
<dbReference type="Gene3D" id="3.40.250.10">
    <property type="entry name" value="Rhodanese-like domain"/>
    <property type="match status" value="2"/>
</dbReference>
<keyword evidence="1 3" id="KW-0808">Transferase</keyword>
<dbReference type="RefSeq" id="WP_309481417.1">
    <property type="nucleotide sequence ID" value="NZ_CP133720.1"/>
</dbReference>
<sequence length="293" mass="31561">MGHRLYNTIIYATELQSLLGQESLVVVDCRHDLMDANFGTKAYQEGHIAGAVFANLDQDLSGSKAGADGQFRGRHPLPNQDDLIQNLRRWGIHNDTQVIVYDAHGGMFAARLWWLLRSIGHANVAVLDGGLGAWTAAGFAIDTAIPTPAQGSISVRAALTRQVDVQQVLANLSSPASQRLQVVDARAADRFRGENETIDPVGGHIPGAVNRFFKDNLQADGRFKSATELRAEWSQKFTEPSQAIMQCGSGITACHNLLALEIAGLSGAALYPGSWSEWCADPTRPVATSNSDA</sequence>
<keyword evidence="6" id="KW-1185">Reference proteome</keyword>
<accession>A0ABY9RGD4</accession>
<proteinExistence type="predicted"/>
<reference evidence="5" key="1">
    <citation type="submission" date="2023-09" db="EMBL/GenBank/DDBJ databases">
        <title>Undibacterium sp. 20NA77.5 isolated from freshwater.</title>
        <authorList>
            <person name="Le V."/>
            <person name="Ko S.-R."/>
            <person name="Ahn C.-Y."/>
            <person name="Oh H.-M."/>
        </authorList>
    </citation>
    <scope>NUCLEOTIDE SEQUENCE</scope>
    <source>
        <strain evidence="5">20NA77.5</strain>
    </source>
</reference>
<protein>
    <recommendedName>
        <fullName evidence="3">Sulfurtransferase</fullName>
    </recommendedName>
</protein>
<dbReference type="InterPro" id="IPR001307">
    <property type="entry name" value="Thiosulphate_STrfase_CS"/>
</dbReference>
<feature type="domain" description="Rhodanese" evidence="4">
    <location>
        <begin position="176"/>
        <end position="287"/>
    </location>
</feature>
<dbReference type="PANTHER" id="PTHR11364:SF27">
    <property type="entry name" value="SULFURTRANSFERASE"/>
    <property type="match status" value="1"/>
</dbReference>
<dbReference type="CDD" id="cd01449">
    <property type="entry name" value="TST_Repeat_2"/>
    <property type="match status" value="1"/>
</dbReference>
<evidence type="ECO:0000259" key="4">
    <source>
        <dbReference type="PROSITE" id="PS50206"/>
    </source>
</evidence>
<dbReference type="Proteomes" id="UP001181355">
    <property type="component" value="Chromosome"/>
</dbReference>
<dbReference type="EMBL" id="CP133720">
    <property type="protein sequence ID" value="WMW79924.1"/>
    <property type="molecule type" value="Genomic_DNA"/>
</dbReference>
<evidence type="ECO:0000256" key="3">
    <source>
        <dbReference type="RuleBase" id="RU000507"/>
    </source>
</evidence>
<dbReference type="GO" id="GO:0016740">
    <property type="term" value="F:transferase activity"/>
    <property type="evidence" value="ECO:0007669"/>
    <property type="project" value="UniProtKB-KW"/>
</dbReference>
<dbReference type="PROSITE" id="PS00683">
    <property type="entry name" value="RHODANESE_2"/>
    <property type="match status" value="1"/>
</dbReference>
<dbReference type="InterPro" id="IPR045078">
    <property type="entry name" value="TST/MPST-like"/>
</dbReference>